<feature type="domain" description="Methyltransferase type 11" evidence="1">
    <location>
        <begin position="44"/>
        <end position="135"/>
    </location>
</feature>
<protein>
    <submittedName>
        <fullName evidence="2">Si:ch211-93g23.2</fullName>
    </submittedName>
</protein>
<dbReference type="InterPro" id="IPR029063">
    <property type="entry name" value="SAM-dependent_MTases_sf"/>
</dbReference>
<dbReference type="Ensembl" id="ENSPRET00000025191.1">
    <property type="protein sequence ID" value="ENSPREP00000024943.1"/>
    <property type="gene ID" value="ENSPREG00000016831.1"/>
</dbReference>
<reference evidence="3" key="1">
    <citation type="submission" date="2013-11" db="EMBL/GenBank/DDBJ databases">
        <title>The genomic landscape of the Guanapo guppy.</title>
        <authorList>
            <person name="Kuenstner A."/>
            <person name="Dreyer C."/>
        </authorList>
    </citation>
    <scope>NUCLEOTIDE SEQUENCE</scope>
    <source>
        <strain evidence="3">Guanapo</strain>
    </source>
</reference>
<dbReference type="CDD" id="cd02440">
    <property type="entry name" value="AdoMet_MTases"/>
    <property type="match status" value="1"/>
</dbReference>
<evidence type="ECO:0000313" key="3">
    <source>
        <dbReference type="Proteomes" id="UP000242638"/>
    </source>
</evidence>
<keyword evidence="3" id="KW-1185">Reference proteome</keyword>
<proteinExistence type="predicted"/>
<reference evidence="2" key="2">
    <citation type="submission" date="2025-08" db="UniProtKB">
        <authorList>
            <consortium name="Ensembl"/>
        </authorList>
    </citation>
    <scope>IDENTIFICATION</scope>
    <source>
        <strain evidence="2">Guanapo</strain>
    </source>
</reference>
<name>A0A3P9PTB2_POERE</name>
<dbReference type="GeneTree" id="ENSGT00940000165586"/>
<dbReference type="Pfam" id="PF08241">
    <property type="entry name" value="Methyltransf_11"/>
    <property type="match status" value="1"/>
</dbReference>
<dbReference type="Proteomes" id="UP000242638">
    <property type="component" value="Unassembled WGS sequence"/>
</dbReference>
<dbReference type="PANTHER" id="PTHR44942">
    <property type="entry name" value="METHYLTRANSF_11 DOMAIN-CONTAINING PROTEIN"/>
    <property type="match status" value="1"/>
</dbReference>
<accession>A0A3P9PTB2</accession>
<dbReference type="InterPro" id="IPR013216">
    <property type="entry name" value="Methyltransf_11"/>
</dbReference>
<dbReference type="AlphaFoldDB" id="A0A3P9PTB2"/>
<evidence type="ECO:0000259" key="1">
    <source>
        <dbReference type="Pfam" id="PF08241"/>
    </source>
</evidence>
<reference evidence="2" key="3">
    <citation type="submission" date="2025-09" db="UniProtKB">
        <authorList>
            <consortium name="Ensembl"/>
        </authorList>
    </citation>
    <scope>IDENTIFICATION</scope>
    <source>
        <strain evidence="2">Guanapo</strain>
    </source>
</reference>
<evidence type="ECO:0000313" key="2">
    <source>
        <dbReference type="Ensembl" id="ENSPREP00000024943.1"/>
    </source>
</evidence>
<dbReference type="SUPFAM" id="SSF53335">
    <property type="entry name" value="S-adenosyl-L-methionine-dependent methyltransferases"/>
    <property type="match status" value="1"/>
</dbReference>
<dbReference type="InterPro" id="IPR051052">
    <property type="entry name" value="Diverse_substrate_MTase"/>
</dbReference>
<dbReference type="GO" id="GO:0008757">
    <property type="term" value="F:S-adenosylmethionine-dependent methyltransferase activity"/>
    <property type="evidence" value="ECO:0007669"/>
    <property type="project" value="InterPro"/>
</dbReference>
<dbReference type="PANTHER" id="PTHR44942:SF9">
    <property type="entry name" value="NOVEL PROTEIN-RELATED"/>
    <property type="match status" value="1"/>
</dbReference>
<organism evidence="2 3">
    <name type="scientific">Poecilia reticulata</name>
    <name type="common">Guppy</name>
    <name type="synonym">Acanthophacelus reticulatus</name>
    <dbReference type="NCBI Taxonomy" id="8081"/>
    <lineage>
        <taxon>Eukaryota</taxon>
        <taxon>Metazoa</taxon>
        <taxon>Chordata</taxon>
        <taxon>Craniata</taxon>
        <taxon>Vertebrata</taxon>
        <taxon>Euteleostomi</taxon>
        <taxon>Actinopterygii</taxon>
        <taxon>Neopterygii</taxon>
        <taxon>Teleostei</taxon>
        <taxon>Neoteleostei</taxon>
        <taxon>Acanthomorphata</taxon>
        <taxon>Ovalentaria</taxon>
        <taxon>Atherinomorphae</taxon>
        <taxon>Cyprinodontiformes</taxon>
        <taxon>Poeciliidae</taxon>
        <taxon>Poeciliinae</taxon>
        <taxon>Poecilia</taxon>
    </lineage>
</organism>
<dbReference type="Gene3D" id="3.40.50.150">
    <property type="entry name" value="Vaccinia Virus protein VP39"/>
    <property type="match status" value="1"/>
</dbReference>
<sequence length="165" mass="18381">MAVRLFEGKDHAAFYLQYRVAPHEIISKIMSYMENNESQYKLAVDVGCGPGKGTVLLAPYFTRVVGTDISQAMVEGALSKSNPPNISYRHCPAEEIPFASGEVDLVTAMTAAHWFDRPRFLQEADRVLRPGGCLALLSYTMDMILEYGDISKVLNDICREVQSRS</sequence>